<dbReference type="PANTHER" id="PTHR34703:SF1">
    <property type="entry name" value="ANTIPORTER SUBUNIT MNHG2-RELATED"/>
    <property type="match status" value="1"/>
</dbReference>
<sequence length="129" mass="13700">MLDVYDLTVLDWIASVAIVLGALMSLLAGVAVLRFPDTMSRIHAATKPQVLGIMLLMLGVGLRLQSPAVIGVLVLIVVLQFVTAPVSAHLTVRAAYRHSVDDEVQAQESAAFAQKRRAEKDGSPAGPAE</sequence>
<comment type="similarity">
    <text evidence="1">Belongs to the CPA3 antiporters (TC 2.A.63) subunit G family.</text>
</comment>
<protein>
    <submittedName>
        <fullName evidence="3">Monovalent cation/proton antiporter, MnhG/PhaG subunit</fullName>
    </submittedName>
</protein>
<dbReference type="InParanoid" id="C8XH06"/>
<dbReference type="STRING" id="479431.Namu_3945"/>
<feature type="transmembrane region" description="Helical" evidence="2">
    <location>
        <begin position="68"/>
        <end position="88"/>
    </location>
</feature>
<dbReference type="eggNOG" id="COG1320">
    <property type="taxonomic scope" value="Bacteria"/>
</dbReference>
<gene>
    <name evidence="3" type="ordered locus">Namu_3945</name>
</gene>
<keyword evidence="2" id="KW-0812">Transmembrane</keyword>
<keyword evidence="2" id="KW-1133">Transmembrane helix</keyword>
<organism evidence="3 4">
    <name type="scientific">Nakamurella multipartita (strain ATCC 700099 / DSM 44233 / CIP 104796 / JCM 9543 / NBRC 105858 / Y-104)</name>
    <name type="common">Microsphaera multipartita</name>
    <dbReference type="NCBI Taxonomy" id="479431"/>
    <lineage>
        <taxon>Bacteria</taxon>
        <taxon>Bacillati</taxon>
        <taxon>Actinomycetota</taxon>
        <taxon>Actinomycetes</taxon>
        <taxon>Nakamurellales</taxon>
        <taxon>Nakamurellaceae</taxon>
        <taxon>Nakamurella</taxon>
    </lineage>
</organism>
<feature type="transmembrane region" description="Helical" evidence="2">
    <location>
        <begin position="45"/>
        <end position="62"/>
    </location>
</feature>
<dbReference type="NCBIfam" id="TIGR01300">
    <property type="entry name" value="CPA3_mnhG_phaG"/>
    <property type="match status" value="1"/>
</dbReference>
<dbReference type="OrthoDB" id="3214257at2"/>
<feature type="transmembrane region" description="Helical" evidence="2">
    <location>
        <begin position="12"/>
        <end position="33"/>
    </location>
</feature>
<dbReference type="InterPro" id="IPR005133">
    <property type="entry name" value="PhaG_MnhG_YufB"/>
</dbReference>
<dbReference type="KEGG" id="nml:Namu_3945"/>
<dbReference type="NCBIfam" id="NF009314">
    <property type="entry name" value="PRK12674.1-2"/>
    <property type="match status" value="1"/>
</dbReference>
<evidence type="ECO:0000256" key="1">
    <source>
        <dbReference type="ARBA" id="ARBA00008404"/>
    </source>
</evidence>
<proteinExistence type="inferred from homology"/>
<evidence type="ECO:0000313" key="4">
    <source>
        <dbReference type="Proteomes" id="UP000002218"/>
    </source>
</evidence>
<keyword evidence="4" id="KW-1185">Reference proteome</keyword>
<dbReference type="Proteomes" id="UP000002218">
    <property type="component" value="Chromosome"/>
</dbReference>
<dbReference type="GO" id="GO:0015385">
    <property type="term" value="F:sodium:proton antiporter activity"/>
    <property type="evidence" value="ECO:0007669"/>
    <property type="project" value="TreeGrafter"/>
</dbReference>
<dbReference type="AlphaFoldDB" id="C8XH06"/>
<evidence type="ECO:0000313" key="3">
    <source>
        <dbReference type="EMBL" id="ACV80237.1"/>
    </source>
</evidence>
<accession>C8XH06</accession>
<dbReference type="EMBL" id="CP001737">
    <property type="protein sequence ID" value="ACV80237.1"/>
    <property type="molecule type" value="Genomic_DNA"/>
</dbReference>
<dbReference type="Pfam" id="PF03334">
    <property type="entry name" value="PhaG_MnhG_YufB"/>
    <property type="match status" value="1"/>
</dbReference>
<reference evidence="4" key="1">
    <citation type="submission" date="2009-09" db="EMBL/GenBank/DDBJ databases">
        <title>The complete genome of Nakamurella multipartita DSM 44233.</title>
        <authorList>
            <consortium name="US DOE Joint Genome Institute (JGI-PGF)"/>
            <person name="Lucas S."/>
            <person name="Copeland A."/>
            <person name="Lapidus A."/>
            <person name="Glavina del Rio T."/>
            <person name="Dalin E."/>
            <person name="Tice H."/>
            <person name="Bruce D."/>
            <person name="Goodwin L."/>
            <person name="Pitluck S."/>
            <person name="Kyrpides N."/>
            <person name="Mavromatis K."/>
            <person name="Ivanova N."/>
            <person name="Ovchinnikova G."/>
            <person name="Sims D."/>
            <person name="Meincke L."/>
            <person name="Brettin T."/>
            <person name="Detter J.C."/>
            <person name="Han C."/>
            <person name="Larimer F."/>
            <person name="Land M."/>
            <person name="Hauser L."/>
            <person name="Markowitz V."/>
            <person name="Cheng J.-F."/>
            <person name="Hugenholtz P."/>
            <person name="Woyke T."/>
            <person name="Wu D."/>
            <person name="Klenk H.-P."/>
            <person name="Eisen J.A."/>
        </authorList>
    </citation>
    <scope>NUCLEOTIDE SEQUENCE [LARGE SCALE GENOMIC DNA]</scope>
    <source>
        <strain evidence="4">ATCC 700099 / DSM 44233 / CIP 104796 / JCM 9543 / NBRC 105858 / Y-104</strain>
    </source>
</reference>
<dbReference type="PANTHER" id="PTHR34703">
    <property type="entry name" value="ANTIPORTER SUBUNIT MNHG2-RELATED"/>
    <property type="match status" value="1"/>
</dbReference>
<dbReference type="HOGENOM" id="CLU_121334_0_5_11"/>
<evidence type="ECO:0000256" key="2">
    <source>
        <dbReference type="SAM" id="Phobius"/>
    </source>
</evidence>
<keyword evidence="2" id="KW-0472">Membrane</keyword>
<name>C8XH06_NAKMY</name>
<dbReference type="RefSeq" id="WP_015749063.1">
    <property type="nucleotide sequence ID" value="NC_013235.1"/>
</dbReference>
<reference evidence="3 4" key="2">
    <citation type="journal article" date="2010" name="Stand. Genomic Sci.">
        <title>Complete genome sequence of Nakamurella multipartita type strain (Y-104).</title>
        <authorList>
            <person name="Tice H."/>
            <person name="Mayilraj S."/>
            <person name="Sims D."/>
            <person name="Lapidus A."/>
            <person name="Nolan M."/>
            <person name="Lucas S."/>
            <person name="Glavina Del Rio T."/>
            <person name="Copeland A."/>
            <person name="Cheng J.F."/>
            <person name="Meincke L."/>
            <person name="Bruce D."/>
            <person name="Goodwin L."/>
            <person name="Pitluck S."/>
            <person name="Ivanova N."/>
            <person name="Mavromatis K."/>
            <person name="Ovchinnikova G."/>
            <person name="Pati A."/>
            <person name="Chen A."/>
            <person name="Palaniappan K."/>
            <person name="Land M."/>
            <person name="Hauser L."/>
            <person name="Chang Y.J."/>
            <person name="Jeffries C.D."/>
            <person name="Detter J.C."/>
            <person name="Brettin T."/>
            <person name="Rohde M."/>
            <person name="Goker M."/>
            <person name="Bristow J."/>
            <person name="Eisen J.A."/>
            <person name="Markowitz V."/>
            <person name="Hugenholtz P."/>
            <person name="Kyrpides N.C."/>
            <person name="Klenk H.P."/>
            <person name="Chen F."/>
        </authorList>
    </citation>
    <scope>NUCLEOTIDE SEQUENCE [LARGE SCALE GENOMIC DNA]</scope>
    <source>
        <strain evidence="4">ATCC 700099 / DSM 44233 / CIP 104796 / JCM 9543 / NBRC 105858 / Y-104</strain>
    </source>
</reference>